<name>A0A8T0Q6Q3_PANVG</name>
<evidence type="ECO:0000313" key="2">
    <source>
        <dbReference type="Proteomes" id="UP000823388"/>
    </source>
</evidence>
<dbReference type="EMBL" id="CM029050">
    <property type="protein sequence ID" value="KAG2566004.1"/>
    <property type="molecule type" value="Genomic_DNA"/>
</dbReference>
<dbReference type="AlphaFoldDB" id="A0A8T0Q6Q3"/>
<keyword evidence="2" id="KW-1185">Reference proteome</keyword>
<gene>
    <name evidence="1" type="ORF">PVAP13_7NG158517</name>
</gene>
<comment type="caution">
    <text evidence="1">The sequence shown here is derived from an EMBL/GenBank/DDBJ whole genome shotgun (WGS) entry which is preliminary data.</text>
</comment>
<organism evidence="1 2">
    <name type="scientific">Panicum virgatum</name>
    <name type="common">Blackwell switchgrass</name>
    <dbReference type="NCBI Taxonomy" id="38727"/>
    <lineage>
        <taxon>Eukaryota</taxon>
        <taxon>Viridiplantae</taxon>
        <taxon>Streptophyta</taxon>
        <taxon>Embryophyta</taxon>
        <taxon>Tracheophyta</taxon>
        <taxon>Spermatophyta</taxon>
        <taxon>Magnoliopsida</taxon>
        <taxon>Liliopsida</taxon>
        <taxon>Poales</taxon>
        <taxon>Poaceae</taxon>
        <taxon>PACMAD clade</taxon>
        <taxon>Panicoideae</taxon>
        <taxon>Panicodae</taxon>
        <taxon>Paniceae</taxon>
        <taxon>Panicinae</taxon>
        <taxon>Panicum</taxon>
        <taxon>Panicum sect. Hiantes</taxon>
    </lineage>
</organism>
<reference evidence="1" key="1">
    <citation type="submission" date="2020-05" db="EMBL/GenBank/DDBJ databases">
        <title>WGS assembly of Panicum virgatum.</title>
        <authorList>
            <person name="Lovell J.T."/>
            <person name="Jenkins J."/>
            <person name="Shu S."/>
            <person name="Juenger T.E."/>
            <person name="Schmutz J."/>
        </authorList>
    </citation>
    <scope>NUCLEOTIDE SEQUENCE</scope>
    <source>
        <strain evidence="1">AP13</strain>
    </source>
</reference>
<feature type="non-terminal residue" evidence="1">
    <location>
        <position position="124"/>
    </location>
</feature>
<sequence length="124" mass="14040">MDWNLDPCKPVQCGGFVDITHWPLILRRYYEVGDESWHTYHIPTYHIPTSLDSSSLCFLIHNSMPRQAGNHLPILCIENSRGHGHQTAGSGTNLEHTVVLSSSCANAHHEFLCSWHVKHDSNIL</sequence>
<evidence type="ECO:0000313" key="1">
    <source>
        <dbReference type="EMBL" id="KAG2566004.1"/>
    </source>
</evidence>
<accession>A0A8T0Q6Q3</accession>
<proteinExistence type="predicted"/>
<protein>
    <submittedName>
        <fullName evidence="1">Uncharacterized protein</fullName>
    </submittedName>
</protein>
<dbReference type="Proteomes" id="UP000823388">
    <property type="component" value="Chromosome 7N"/>
</dbReference>